<feature type="region of interest" description="Disordered" evidence="1">
    <location>
        <begin position="1"/>
        <end position="75"/>
    </location>
</feature>
<dbReference type="AlphaFoldDB" id="A0A6J4RX33"/>
<organism evidence="2">
    <name type="scientific">uncultured Solirubrobacteraceae bacterium</name>
    <dbReference type="NCBI Taxonomy" id="1162706"/>
    <lineage>
        <taxon>Bacteria</taxon>
        <taxon>Bacillati</taxon>
        <taxon>Actinomycetota</taxon>
        <taxon>Thermoleophilia</taxon>
        <taxon>Solirubrobacterales</taxon>
        <taxon>Solirubrobacteraceae</taxon>
        <taxon>environmental samples</taxon>
    </lineage>
</organism>
<accession>A0A6J4RX33</accession>
<sequence length="75" mass="8061">GFPHFRGSPAARSFPLVPRPAAHRPRSRPSRSGSGARPGGRPCRRPAVRGSSRSSSPPPPWSPHPRRRSPCPPAL</sequence>
<feature type="non-terminal residue" evidence="2">
    <location>
        <position position="1"/>
    </location>
</feature>
<gene>
    <name evidence="2" type="ORF">AVDCRST_MAG13-980</name>
</gene>
<protein>
    <submittedName>
        <fullName evidence="2">Uncharacterized protein</fullName>
    </submittedName>
</protein>
<evidence type="ECO:0000313" key="2">
    <source>
        <dbReference type="EMBL" id="CAA9478002.1"/>
    </source>
</evidence>
<reference evidence="2" key="1">
    <citation type="submission" date="2020-02" db="EMBL/GenBank/DDBJ databases">
        <authorList>
            <person name="Meier V. D."/>
        </authorList>
    </citation>
    <scope>NUCLEOTIDE SEQUENCE</scope>
    <source>
        <strain evidence="2">AVDCRST_MAG13</strain>
    </source>
</reference>
<proteinExistence type="predicted"/>
<evidence type="ECO:0000256" key="1">
    <source>
        <dbReference type="SAM" id="MobiDB-lite"/>
    </source>
</evidence>
<feature type="compositionally biased region" description="Low complexity" evidence="1">
    <location>
        <begin position="30"/>
        <end position="41"/>
    </location>
</feature>
<name>A0A6J4RX33_9ACTN</name>
<feature type="non-terminal residue" evidence="2">
    <location>
        <position position="75"/>
    </location>
</feature>
<dbReference type="EMBL" id="CADCVO010000148">
    <property type="protein sequence ID" value="CAA9478002.1"/>
    <property type="molecule type" value="Genomic_DNA"/>
</dbReference>